<feature type="region of interest" description="Disordered" evidence="1">
    <location>
        <begin position="39"/>
        <end position="78"/>
    </location>
</feature>
<accession>A0A327KXS7</accession>
<dbReference type="GO" id="GO:0003677">
    <property type="term" value="F:DNA binding"/>
    <property type="evidence" value="ECO:0007669"/>
    <property type="project" value="InterPro"/>
</dbReference>
<organism evidence="3 4">
    <name type="scientific">Rhodoplanes roseus</name>
    <dbReference type="NCBI Taxonomy" id="29409"/>
    <lineage>
        <taxon>Bacteria</taxon>
        <taxon>Pseudomonadati</taxon>
        <taxon>Pseudomonadota</taxon>
        <taxon>Alphaproteobacteria</taxon>
        <taxon>Hyphomicrobiales</taxon>
        <taxon>Nitrobacteraceae</taxon>
        <taxon>Rhodoplanes</taxon>
    </lineage>
</organism>
<evidence type="ECO:0000313" key="3">
    <source>
        <dbReference type="EMBL" id="RAI43071.1"/>
    </source>
</evidence>
<dbReference type="OrthoDB" id="5297879at2"/>
<dbReference type="SUPFAM" id="SSF81273">
    <property type="entry name" value="H-NS histone-like proteins"/>
    <property type="match status" value="1"/>
</dbReference>
<dbReference type="InterPro" id="IPR027444">
    <property type="entry name" value="H-NS_C_dom"/>
</dbReference>
<feature type="domain" description="DNA-binding protein H-NS-like C-terminal" evidence="2">
    <location>
        <begin position="56"/>
        <end position="99"/>
    </location>
</feature>
<keyword evidence="4" id="KW-1185">Reference proteome</keyword>
<reference evidence="3 4" key="1">
    <citation type="submission" date="2017-07" db="EMBL/GenBank/DDBJ databases">
        <title>Draft Genome Sequences of Select Purple Nonsulfur Bacteria.</title>
        <authorList>
            <person name="Lasarre B."/>
            <person name="Mckinlay J.B."/>
        </authorList>
    </citation>
    <scope>NUCLEOTIDE SEQUENCE [LARGE SCALE GENOMIC DNA]</scope>
    <source>
        <strain evidence="3 4">DSM 5909</strain>
    </source>
</reference>
<feature type="compositionally biased region" description="Basic residues" evidence="1">
    <location>
        <begin position="121"/>
        <end position="135"/>
    </location>
</feature>
<dbReference type="RefSeq" id="WP_111420065.1">
    <property type="nucleotide sequence ID" value="NZ_NPEX01000108.1"/>
</dbReference>
<protein>
    <submittedName>
        <fullName evidence="3">Regulator</fullName>
    </submittedName>
</protein>
<dbReference type="EMBL" id="NPEX01000108">
    <property type="protein sequence ID" value="RAI43071.1"/>
    <property type="molecule type" value="Genomic_DNA"/>
</dbReference>
<evidence type="ECO:0000256" key="1">
    <source>
        <dbReference type="SAM" id="MobiDB-lite"/>
    </source>
</evidence>
<dbReference type="SMART" id="SM00528">
    <property type="entry name" value="HNS"/>
    <property type="match status" value="1"/>
</dbReference>
<proteinExistence type="predicted"/>
<name>A0A327KXS7_9BRAD</name>
<dbReference type="Proteomes" id="UP000249130">
    <property type="component" value="Unassembled WGS sequence"/>
</dbReference>
<dbReference type="Gene3D" id="4.10.430.10">
    <property type="entry name" value="Histone-like protein H-NS, C-terminal domain"/>
    <property type="match status" value="1"/>
</dbReference>
<dbReference type="AlphaFoldDB" id="A0A327KXS7"/>
<sequence length="135" mass="14670">MANVNLKTMEVDELLALRGEIDAALEERSRALRDQLAQLERATGRTTKAPGQRSSTLKGVKVPPKFAGPNGETWAGRGARPKWLTELLEAGHEIEEFAVGETGAQDEAPEDEAPEGEAAPRAKRRAGRKSTRRGK</sequence>
<comment type="caution">
    <text evidence="3">The sequence shown here is derived from an EMBL/GenBank/DDBJ whole genome shotgun (WGS) entry which is preliminary data.</text>
</comment>
<evidence type="ECO:0000313" key="4">
    <source>
        <dbReference type="Proteomes" id="UP000249130"/>
    </source>
</evidence>
<dbReference type="InterPro" id="IPR037150">
    <property type="entry name" value="H-NS_C_dom_sf"/>
</dbReference>
<gene>
    <name evidence="3" type="ORF">CH341_16225</name>
</gene>
<evidence type="ECO:0000259" key="2">
    <source>
        <dbReference type="SMART" id="SM00528"/>
    </source>
</evidence>
<dbReference type="Pfam" id="PF00816">
    <property type="entry name" value="Histone_HNS"/>
    <property type="match status" value="1"/>
</dbReference>
<feature type="region of interest" description="Disordered" evidence="1">
    <location>
        <begin position="98"/>
        <end position="135"/>
    </location>
</feature>